<protein>
    <submittedName>
        <fullName evidence="2">Uma2 family endonuclease</fullName>
    </submittedName>
</protein>
<dbReference type="PANTHER" id="PTHR35400:SF1">
    <property type="entry name" value="SLR1083 PROTEIN"/>
    <property type="match status" value="1"/>
</dbReference>
<dbReference type="Pfam" id="PF05685">
    <property type="entry name" value="Uma2"/>
    <property type="match status" value="1"/>
</dbReference>
<keyword evidence="2" id="KW-0540">Nuclease</keyword>
<organism evidence="2 3">
    <name type="scientific">Oxynema aestuarii AP17</name>
    <dbReference type="NCBI Taxonomy" id="2064643"/>
    <lineage>
        <taxon>Bacteria</taxon>
        <taxon>Bacillati</taxon>
        <taxon>Cyanobacteriota</taxon>
        <taxon>Cyanophyceae</taxon>
        <taxon>Oscillatoriophycideae</taxon>
        <taxon>Oscillatoriales</taxon>
        <taxon>Oscillatoriaceae</taxon>
        <taxon>Oxynema</taxon>
        <taxon>Oxynema aestuarii</taxon>
    </lineage>
</organism>
<name>A0A6H1TRR4_9CYAN</name>
<evidence type="ECO:0000313" key="3">
    <source>
        <dbReference type="Proteomes" id="UP000500857"/>
    </source>
</evidence>
<evidence type="ECO:0000313" key="2">
    <source>
        <dbReference type="EMBL" id="QIZ69284.1"/>
    </source>
</evidence>
<proteinExistence type="predicted"/>
<feature type="domain" description="Putative restriction endonuclease" evidence="1">
    <location>
        <begin position="12"/>
        <end position="180"/>
    </location>
</feature>
<dbReference type="SUPFAM" id="SSF52980">
    <property type="entry name" value="Restriction endonuclease-like"/>
    <property type="match status" value="1"/>
</dbReference>
<keyword evidence="3" id="KW-1185">Reference proteome</keyword>
<dbReference type="CDD" id="cd06260">
    <property type="entry name" value="DUF820-like"/>
    <property type="match status" value="1"/>
</dbReference>
<dbReference type="Gene3D" id="3.90.1570.10">
    <property type="entry name" value="tt1808, chain A"/>
    <property type="match status" value="1"/>
</dbReference>
<dbReference type="InterPro" id="IPR012296">
    <property type="entry name" value="Nuclease_put_TT1808"/>
</dbReference>
<sequence>MSSSTQARTWTVDEYHQMLQAGILTSDERVELLSGSILQMSPQEPPHAATTRRASRYLDRLLDNLADVRTQLPITLLPNSEPEPDIAIVRLDANAYGDRHPGVEDIFWAIEIADTTLRKDREIKALVYARARIREYWILDVNRQQAYILRNPNDRGYSSEAILTASDSVCSLAFPWLDISLSELFLPQ</sequence>
<dbReference type="InterPro" id="IPR011335">
    <property type="entry name" value="Restrct_endonuc-II-like"/>
</dbReference>
<dbReference type="AlphaFoldDB" id="A0A6H1TRR4"/>
<reference evidence="2 3" key="1">
    <citation type="submission" date="2020-04" db="EMBL/GenBank/DDBJ databases">
        <authorList>
            <person name="Basu S."/>
            <person name="Maruthanayagam V."/>
            <person name="Chakraborty S."/>
            <person name="Pramanik A."/>
            <person name="Mukherjee J."/>
            <person name="Brink B."/>
        </authorList>
    </citation>
    <scope>NUCLEOTIDE SEQUENCE [LARGE SCALE GENOMIC DNA]</scope>
    <source>
        <strain evidence="2 3">AP17</strain>
    </source>
</reference>
<evidence type="ECO:0000259" key="1">
    <source>
        <dbReference type="Pfam" id="PF05685"/>
    </source>
</evidence>
<dbReference type="EMBL" id="CP051167">
    <property type="protein sequence ID" value="QIZ69284.1"/>
    <property type="molecule type" value="Genomic_DNA"/>
</dbReference>
<dbReference type="InterPro" id="IPR008538">
    <property type="entry name" value="Uma2"/>
</dbReference>
<dbReference type="Proteomes" id="UP000500857">
    <property type="component" value="Chromosome"/>
</dbReference>
<keyword evidence="2" id="KW-0255">Endonuclease</keyword>
<dbReference type="PANTHER" id="PTHR35400">
    <property type="entry name" value="SLR1083 PROTEIN"/>
    <property type="match status" value="1"/>
</dbReference>
<accession>A0A6H1TRR4</accession>
<gene>
    <name evidence="2" type="ORF">HCG48_00665</name>
</gene>
<dbReference type="KEGG" id="oxy:HCG48_00665"/>
<dbReference type="RefSeq" id="WP_168567441.1">
    <property type="nucleotide sequence ID" value="NZ_CP051167.1"/>
</dbReference>
<dbReference type="GO" id="GO:0004519">
    <property type="term" value="F:endonuclease activity"/>
    <property type="evidence" value="ECO:0007669"/>
    <property type="project" value="UniProtKB-KW"/>
</dbReference>
<keyword evidence="2" id="KW-0378">Hydrolase</keyword>